<reference evidence="1 2" key="1">
    <citation type="journal article" date="2013" name="Nat. Commun.">
        <title>Genome analysis reveals insights into physiology and longevity of the Brandt's bat Myotis brandtii.</title>
        <authorList>
            <person name="Seim I."/>
            <person name="Fang X."/>
            <person name="Xiong Z."/>
            <person name="Lobanov A.V."/>
            <person name="Huang Z."/>
            <person name="Ma S."/>
            <person name="Feng Y."/>
            <person name="Turanov A.A."/>
            <person name="Zhu Y."/>
            <person name="Lenz T.L."/>
            <person name="Gerashchenko M.V."/>
            <person name="Fan D."/>
            <person name="Hee Yim S."/>
            <person name="Yao X."/>
            <person name="Jordan D."/>
            <person name="Xiong Y."/>
            <person name="Ma Y."/>
            <person name="Lyapunov A.N."/>
            <person name="Chen G."/>
            <person name="Kulakova O.I."/>
            <person name="Sun Y."/>
            <person name="Lee S.G."/>
            <person name="Bronson R.T."/>
            <person name="Moskalev A.A."/>
            <person name="Sunyaev S.R."/>
            <person name="Zhang G."/>
            <person name="Krogh A."/>
            <person name="Wang J."/>
            <person name="Gladyshev V.N."/>
        </authorList>
    </citation>
    <scope>NUCLEOTIDE SEQUENCE [LARGE SCALE GENOMIC DNA]</scope>
</reference>
<proteinExistence type="predicted"/>
<name>S7Q2T3_MYOBR</name>
<gene>
    <name evidence="1" type="ORF">D623_10010161</name>
</gene>
<dbReference type="Proteomes" id="UP000052978">
    <property type="component" value="Unassembled WGS sequence"/>
</dbReference>
<evidence type="ECO:0000313" key="1">
    <source>
        <dbReference type="EMBL" id="EPQ17598.1"/>
    </source>
</evidence>
<dbReference type="EMBL" id="KE164372">
    <property type="protein sequence ID" value="EPQ17598.1"/>
    <property type="molecule type" value="Genomic_DNA"/>
</dbReference>
<sequence length="114" mass="12153">MASPATQPPPWTCPRLERLTSLLSSGALSRHLGLLLGGEEQEALQEARGCRKVEKASGKGVSETAALGAGALEQTREVGRGPWCCLLTRQANLGYTSDCVRASPQGQRPARPWL</sequence>
<accession>S7Q2T3</accession>
<dbReference type="AlphaFoldDB" id="S7Q2T3"/>
<protein>
    <submittedName>
        <fullName evidence="1">Uncharacterized protein</fullName>
    </submittedName>
</protein>
<keyword evidence="2" id="KW-1185">Reference proteome</keyword>
<organism evidence="1 2">
    <name type="scientific">Myotis brandtii</name>
    <name type="common">Brandt's bat</name>
    <dbReference type="NCBI Taxonomy" id="109478"/>
    <lineage>
        <taxon>Eukaryota</taxon>
        <taxon>Metazoa</taxon>
        <taxon>Chordata</taxon>
        <taxon>Craniata</taxon>
        <taxon>Vertebrata</taxon>
        <taxon>Euteleostomi</taxon>
        <taxon>Mammalia</taxon>
        <taxon>Eutheria</taxon>
        <taxon>Laurasiatheria</taxon>
        <taxon>Chiroptera</taxon>
        <taxon>Yangochiroptera</taxon>
        <taxon>Vespertilionidae</taxon>
        <taxon>Myotis</taxon>
    </lineage>
</organism>
<evidence type="ECO:0000313" key="2">
    <source>
        <dbReference type="Proteomes" id="UP000052978"/>
    </source>
</evidence>